<proteinExistence type="predicted"/>
<dbReference type="Proteomes" id="UP000198606">
    <property type="component" value="Unassembled WGS sequence"/>
</dbReference>
<accession>A0A1G8KA44</accession>
<dbReference type="STRING" id="29435.SAMN05216588_11649"/>
<gene>
    <name evidence="1" type="ORF">SAMN05216588_11649</name>
</gene>
<name>A0A1G8KA44_9GAMM</name>
<organism evidence="1 2">
    <name type="scientific">Phytopseudomonas flavescens</name>
    <dbReference type="NCBI Taxonomy" id="29435"/>
    <lineage>
        <taxon>Bacteria</taxon>
        <taxon>Pseudomonadati</taxon>
        <taxon>Pseudomonadota</taxon>
        <taxon>Gammaproteobacteria</taxon>
        <taxon>Pseudomonadales</taxon>
        <taxon>Pseudomonadaceae</taxon>
        <taxon>Phytopseudomonas</taxon>
    </lineage>
</organism>
<dbReference type="AlphaFoldDB" id="A0A1G8KA44"/>
<evidence type="ECO:0000313" key="1">
    <source>
        <dbReference type="EMBL" id="SDI40291.1"/>
    </source>
</evidence>
<protein>
    <submittedName>
        <fullName evidence="1">Uncharacterized protein</fullName>
    </submittedName>
</protein>
<dbReference type="RefSeq" id="WP_084307612.1">
    <property type="nucleotide sequence ID" value="NZ_FNDG01000016.1"/>
</dbReference>
<sequence>MALVKDRSLARAGWLLLSLCVVLALAVDLHGYAGQPRQALRTLEPVSAEDQGRGGSVDAFCGFAPCGMPLECDPA</sequence>
<dbReference type="EMBL" id="FNDG01000016">
    <property type="protein sequence ID" value="SDI40291.1"/>
    <property type="molecule type" value="Genomic_DNA"/>
</dbReference>
<reference evidence="1 2" key="1">
    <citation type="submission" date="2016-10" db="EMBL/GenBank/DDBJ databases">
        <authorList>
            <person name="de Groot N.N."/>
        </authorList>
    </citation>
    <scope>NUCLEOTIDE SEQUENCE [LARGE SCALE GENOMIC DNA]</scope>
    <source>
        <strain evidence="1 2">LMG 18387</strain>
    </source>
</reference>
<evidence type="ECO:0000313" key="2">
    <source>
        <dbReference type="Proteomes" id="UP000198606"/>
    </source>
</evidence>